<dbReference type="UniPathway" id="UPA00074">
    <property type="reaction ID" value="UER00132"/>
</dbReference>
<evidence type="ECO:0000256" key="12">
    <source>
        <dbReference type="ARBA" id="ARBA00049115"/>
    </source>
</evidence>
<evidence type="ECO:0000256" key="8">
    <source>
        <dbReference type="ARBA" id="ARBA00023239"/>
    </source>
</evidence>
<name>A0A2Z2M7Y0_THEPR</name>
<dbReference type="SUPFAM" id="SSF48557">
    <property type="entry name" value="L-aspartase-like"/>
    <property type="match status" value="1"/>
</dbReference>
<dbReference type="PANTHER" id="PTHR43172">
    <property type="entry name" value="ADENYLOSUCCINATE LYASE"/>
    <property type="match status" value="1"/>
</dbReference>
<evidence type="ECO:0000256" key="2">
    <source>
        <dbReference type="ARBA" id="ARBA00004734"/>
    </source>
</evidence>
<dbReference type="EMBL" id="CP014862">
    <property type="protein sequence ID" value="ASJ02550.1"/>
    <property type="molecule type" value="Genomic_DNA"/>
</dbReference>
<dbReference type="OrthoDB" id="7033at2157"/>
<dbReference type="PANTHER" id="PTHR43172:SF1">
    <property type="entry name" value="ADENYLOSUCCINATE LYASE"/>
    <property type="match status" value="1"/>
</dbReference>
<dbReference type="CDD" id="cd01360">
    <property type="entry name" value="Adenylsuccinate_lyase_1"/>
    <property type="match status" value="1"/>
</dbReference>
<comment type="catalytic activity">
    <reaction evidence="9">
        <text>(2S)-2-[5-amino-1-(5-phospho-beta-D-ribosyl)imidazole-4-carboxamido]succinate = 5-amino-1-(5-phospho-beta-D-ribosyl)imidazole-4-carboxamide + fumarate</text>
        <dbReference type="Rhea" id="RHEA:23920"/>
        <dbReference type="ChEBI" id="CHEBI:29806"/>
        <dbReference type="ChEBI" id="CHEBI:58443"/>
        <dbReference type="ChEBI" id="CHEBI:58475"/>
        <dbReference type="EC" id="4.3.2.2"/>
    </reaction>
    <physiologicalReaction direction="left-to-right" evidence="9">
        <dbReference type="Rhea" id="RHEA:23921"/>
    </physiologicalReaction>
</comment>
<gene>
    <name evidence="16" type="ORF">A3L09_04405</name>
</gene>
<dbReference type="GO" id="GO:0044208">
    <property type="term" value="P:'de novo' AMP biosynthetic process"/>
    <property type="evidence" value="ECO:0007669"/>
    <property type="project" value="UniProtKB-UniPathway"/>
</dbReference>
<dbReference type="RefSeq" id="WP_088857810.1">
    <property type="nucleotide sequence ID" value="NZ_CP014862.1"/>
</dbReference>
<keyword evidence="7 14" id="KW-0658">Purine biosynthesis</keyword>
<dbReference type="EC" id="4.3.2.2" evidence="5 13"/>
<dbReference type="Pfam" id="PF10397">
    <property type="entry name" value="ADSL_C"/>
    <property type="match status" value="1"/>
</dbReference>
<protein>
    <recommendedName>
        <fullName evidence="6 13">Adenylosuccinate lyase</fullName>
        <shortName evidence="14">ASL</shortName>
        <ecNumber evidence="5 13">4.3.2.2</ecNumber>
    </recommendedName>
    <alternativeName>
        <fullName evidence="11 14">Adenylosuccinase</fullName>
    </alternativeName>
</protein>
<organism evidence="16 17">
    <name type="scientific">Thermococcus profundus</name>
    <dbReference type="NCBI Taxonomy" id="49899"/>
    <lineage>
        <taxon>Archaea</taxon>
        <taxon>Methanobacteriati</taxon>
        <taxon>Methanobacteriota</taxon>
        <taxon>Thermococci</taxon>
        <taxon>Thermococcales</taxon>
        <taxon>Thermococcaceae</taxon>
        <taxon>Thermococcus</taxon>
    </lineage>
</organism>
<dbReference type="InterPro" id="IPR020557">
    <property type="entry name" value="Fumarate_lyase_CS"/>
</dbReference>
<dbReference type="InterPro" id="IPR022761">
    <property type="entry name" value="Fumarate_lyase_N"/>
</dbReference>
<dbReference type="KEGG" id="tprf:A3L09_04405"/>
<evidence type="ECO:0000259" key="15">
    <source>
        <dbReference type="SMART" id="SM00998"/>
    </source>
</evidence>
<dbReference type="GO" id="GO:0070626">
    <property type="term" value="F:(S)-2-(5-amino-1-(5-phospho-D-ribosyl)imidazole-4-carboxamido) succinate lyase (fumarate-forming) activity"/>
    <property type="evidence" value="ECO:0007669"/>
    <property type="project" value="TreeGrafter"/>
</dbReference>
<dbReference type="AlphaFoldDB" id="A0A2Z2M7Y0"/>
<evidence type="ECO:0000256" key="7">
    <source>
        <dbReference type="ARBA" id="ARBA00022755"/>
    </source>
</evidence>
<dbReference type="FunFam" id="1.10.275.10:FF:000012">
    <property type="entry name" value="Adenylosuccinate lyase"/>
    <property type="match status" value="1"/>
</dbReference>
<proteinExistence type="inferred from homology"/>
<comment type="catalytic activity">
    <reaction evidence="12">
        <text>N(6)-(1,2-dicarboxyethyl)-AMP = fumarate + AMP</text>
        <dbReference type="Rhea" id="RHEA:16853"/>
        <dbReference type="ChEBI" id="CHEBI:29806"/>
        <dbReference type="ChEBI" id="CHEBI:57567"/>
        <dbReference type="ChEBI" id="CHEBI:456215"/>
        <dbReference type="EC" id="4.3.2.2"/>
    </reaction>
    <physiologicalReaction direction="left-to-right" evidence="12">
        <dbReference type="Rhea" id="RHEA:16854"/>
    </physiologicalReaction>
</comment>
<evidence type="ECO:0000256" key="13">
    <source>
        <dbReference type="NCBIfam" id="TIGR00928"/>
    </source>
</evidence>
<evidence type="ECO:0000256" key="6">
    <source>
        <dbReference type="ARBA" id="ARBA00017058"/>
    </source>
</evidence>
<dbReference type="Gene3D" id="1.10.275.10">
    <property type="entry name" value="Fumarase/aspartase (N-terminal domain)"/>
    <property type="match status" value="1"/>
</dbReference>
<evidence type="ECO:0000256" key="1">
    <source>
        <dbReference type="ARBA" id="ARBA00004706"/>
    </source>
</evidence>
<dbReference type="UniPathway" id="UPA00075">
    <property type="reaction ID" value="UER00336"/>
</dbReference>
<evidence type="ECO:0000256" key="10">
    <source>
        <dbReference type="ARBA" id="ARBA00025012"/>
    </source>
</evidence>
<evidence type="ECO:0000256" key="14">
    <source>
        <dbReference type="RuleBase" id="RU361172"/>
    </source>
</evidence>
<dbReference type="PRINTS" id="PR00149">
    <property type="entry name" value="FUMRATELYASE"/>
</dbReference>
<evidence type="ECO:0000256" key="9">
    <source>
        <dbReference type="ARBA" id="ARBA00024477"/>
    </source>
</evidence>
<dbReference type="InterPro" id="IPR008948">
    <property type="entry name" value="L-Aspartase-like"/>
</dbReference>
<dbReference type="GO" id="GO:0004018">
    <property type="term" value="F:N6-(1,2-dicarboxyethyl)AMP AMP-lyase (fumarate-forming) activity"/>
    <property type="evidence" value="ECO:0007669"/>
    <property type="project" value="UniProtKB-UniRule"/>
</dbReference>
<comment type="function">
    <text evidence="10">Catalyzes two reactions in de novo purine nucleotide biosynthesis. Catalyzes the breakdown of 5-aminoimidazole- (N-succinylocarboxamide) ribotide (SAICAR or 2-[5-amino-1-(5-phospho-beta-D-ribosyl)imidazole-4-carboxamido]succinate) to 5-aminoimidazole-4-carboxamide ribotide (AICAR or 5-amino-1-(5-phospho-beta-D-ribosyl)imidazole-4-carboxamide) and fumarate, and of adenylosuccinate (ADS or N(6)-(1,2-dicarboxyethyl)-AMP) to adenosine monophosphate (AMP) and fumarate.</text>
</comment>
<evidence type="ECO:0000313" key="16">
    <source>
        <dbReference type="EMBL" id="ASJ02550.1"/>
    </source>
</evidence>
<dbReference type="PRINTS" id="PR00145">
    <property type="entry name" value="ARGSUCLYASE"/>
</dbReference>
<dbReference type="SMART" id="SM00998">
    <property type="entry name" value="ADSL_C"/>
    <property type="match status" value="1"/>
</dbReference>
<sequence length="454" mass="51806">MAVHPIDYRYGSEEMRRIWDEENKLQKLLDVEAALARAHAKLGNIPEESARVISERANTRWVKLERVKEIEAEIHHDIMAVVKALSEVCGEHGKYVHLGATSNDIIDTANALLIKESLAIVERDLRELRSVLKKLAKEHKYTVCIGRTHGQHAIPTTYGMKFAIWLDEVQRHIDRLNQLKERILVGQMSGAVGTMASFGEKGLEIQKLVMEDLGLKPARISNQIIQRDVYAELMAFLAIVASTLDKMALEIRNLQRTEILEVSEPFGKKQVGSSTMPHKRNPIRSEKVSGLARVLYSNVIPALLNNPLWHERDLTNSSVERVVLPESFVLLDEMLRNMIKVLSGLEFFPENIKRNLYMTRNLIMAEPLMLKLTERGMGRQEAHELVRKLAMKAFSEGRDLLEIVREDKTARELLSEEDFKALKPENYIGLAPRIVDNVIAFIEEKEREEVSKGQ</sequence>
<dbReference type="Gene3D" id="1.20.200.10">
    <property type="entry name" value="Fumarase/aspartase (Central domain)"/>
    <property type="match status" value="1"/>
</dbReference>
<dbReference type="GeneID" id="33319628"/>
<dbReference type="GO" id="GO:0006189">
    <property type="term" value="P:'de novo' IMP biosynthetic process"/>
    <property type="evidence" value="ECO:0007669"/>
    <property type="project" value="UniProtKB-UniPathway"/>
</dbReference>
<comment type="subunit">
    <text evidence="4">Homotetramer. Residues from neighboring subunits contribute catalytic and substrate-binding residues to each active site.</text>
</comment>
<dbReference type="FunFam" id="1.20.200.10:FF:000008">
    <property type="entry name" value="Adenylosuccinate lyase"/>
    <property type="match status" value="1"/>
</dbReference>
<keyword evidence="17" id="KW-1185">Reference proteome</keyword>
<comment type="pathway">
    <text evidence="1 14">Purine metabolism; IMP biosynthesis via de novo pathway; 5-amino-1-(5-phospho-D-ribosyl)imidazole-4-carboxamide from 5-amino-1-(5-phospho-D-ribosyl)imidazole-4-carboxylate: step 2/2.</text>
</comment>
<evidence type="ECO:0000313" key="17">
    <source>
        <dbReference type="Proteomes" id="UP000250179"/>
    </source>
</evidence>
<dbReference type="InterPro" id="IPR024083">
    <property type="entry name" value="Fumarase/histidase_N"/>
</dbReference>
<accession>A0A2Z2M7Y0</accession>
<dbReference type="PROSITE" id="PS00163">
    <property type="entry name" value="FUMARATE_LYASES"/>
    <property type="match status" value="1"/>
</dbReference>
<comment type="similarity">
    <text evidence="3 14">Belongs to the lyase 1 family. Adenylosuccinate lyase subfamily.</text>
</comment>
<reference evidence="16 17" key="1">
    <citation type="submission" date="2016-03" db="EMBL/GenBank/DDBJ databases">
        <title>Complete genome sequence of Thermococcus profundus strain DT5432.</title>
        <authorList>
            <person name="Oger P.M."/>
        </authorList>
    </citation>
    <scope>NUCLEOTIDE SEQUENCE [LARGE SCALE GENOMIC DNA]</scope>
    <source>
        <strain evidence="16 17">DT 5432</strain>
    </source>
</reference>
<dbReference type="Pfam" id="PF00206">
    <property type="entry name" value="Lyase_1"/>
    <property type="match status" value="1"/>
</dbReference>
<evidence type="ECO:0000256" key="3">
    <source>
        <dbReference type="ARBA" id="ARBA00008273"/>
    </source>
</evidence>
<dbReference type="NCBIfam" id="TIGR00928">
    <property type="entry name" value="purB"/>
    <property type="match status" value="1"/>
</dbReference>
<dbReference type="InterPro" id="IPR004769">
    <property type="entry name" value="Pur_lyase"/>
</dbReference>
<evidence type="ECO:0000256" key="11">
    <source>
        <dbReference type="ARBA" id="ARBA00030717"/>
    </source>
</evidence>
<dbReference type="Proteomes" id="UP000250179">
    <property type="component" value="Chromosome"/>
</dbReference>
<comment type="pathway">
    <text evidence="2 14">Purine metabolism; AMP biosynthesis via de novo pathway; AMP from IMP: step 2/2.</text>
</comment>
<dbReference type="Gene3D" id="1.10.40.30">
    <property type="entry name" value="Fumarase/aspartase (C-terminal domain)"/>
    <property type="match status" value="1"/>
</dbReference>
<feature type="domain" description="Adenylosuccinate lyase C-terminal" evidence="15">
    <location>
        <begin position="360"/>
        <end position="439"/>
    </location>
</feature>
<evidence type="ECO:0000256" key="5">
    <source>
        <dbReference type="ARBA" id="ARBA00012339"/>
    </source>
</evidence>
<keyword evidence="8 14" id="KW-0456">Lyase</keyword>
<evidence type="ECO:0000256" key="4">
    <source>
        <dbReference type="ARBA" id="ARBA00011668"/>
    </source>
</evidence>
<dbReference type="InterPro" id="IPR000362">
    <property type="entry name" value="Fumarate_lyase_fam"/>
</dbReference>
<dbReference type="GO" id="GO:0005829">
    <property type="term" value="C:cytosol"/>
    <property type="evidence" value="ECO:0007669"/>
    <property type="project" value="TreeGrafter"/>
</dbReference>
<dbReference type="InterPro" id="IPR019468">
    <property type="entry name" value="AdenyloSucc_lyase_C"/>
</dbReference>